<gene>
    <name evidence="1" type="ORF">GCM10023351_14380</name>
</gene>
<organism evidence="1 2">
    <name type="scientific">Microbacterium gilvum</name>
    <dbReference type="NCBI Taxonomy" id="1336204"/>
    <lineage>
        <taxon>Bacteria</taxon>
        <taxon>Bacillati</taxon>
        <taxon>Actinomycetota</taxon>
        <taxon>Actinomycetes</taxon>
        <taxon>Micrococcales</taxon>
        <taxon>Microbacteriaceae</taxon>
        <taxon>Microbacterium</taxon>
    </lineage>
</organism>
<sequence>MTSFAAARQPGADAPLVDESALAVWGEGALRRAAWARDVLQRDARDDVPYARADVRYAVTRGPDELAAVWAATTVLVAPDESVLRVPTGWPAPEAYDAFLRGERTPSAPDAGVDDLADRIAEEVLRAGSEILRPTPAELVAVGDGELRWTVRREDGDLVTYRIERGMHRELARSPDPASALSALVAAIGG</sequence>
<keyword evidence="2" id="KW-1185">Reference proteome</keyword>
<dbReference type="RefSeq" id="WP_345437533.1">
    <property type="nucleotide sequence ID" value="NZ_BAABKO010000002.1"/>
</dbReference>
<accession>A0ABP9A2E4</accession>
<evidence type="ECO:0000313" key="1">
    <source>
        <dbReference type="EMBL" id="GAA4771488.1"/>
    </source>
</evidence>
<evidence type="ECO:0000313" key="2">
    <source>
        <dbReference type="Proteomes" id="UP001501645"/>
    </source>
</evidence>
<dbReference type="Proteomes" id="UP001501645">
    <property type="component" value="Unassembled WGS sequence"/>
</dbReference>
<name>A0ABP9A2E4_9MICO</name>
<dbReference type="EMBL" id="BAABKO010000002">
    <property type="protein sequence ID" value="GAA4771488.1"/>
    <property type="molecule type" value="Genomic_DNA"/>
</dbReference>
<comment type="caution">
    <text evidence="1">The sequence shown here is derived from an EMBL/GenBank/DDBJ whole genome shotgun (WGS) entry which is preliminary data.</text>
</comment>
<protein>
    <submittedName>
        <fullName evidence="1">Uncharacterized protein</fullName>
    </submittedName>
</protein>
<proteinExistence type="predicted"/>
<reference evidence="2" key="1">
    <citation type="journal article" date="2019" name="Int. J. Syst. Evol. Microbiol.">
        <title>The Global Catalogue of Microorganisms (GCM) 10K type strain sequencing project: providing services to taxonomists for standard genome sequencing and annotation.</title>
        <authorList>
            <consortium name="The Broad Institute Genomics Platform"/>
            <consortium name="The Broad Institute Genome Sequencing Center for Infectious Disease"/>
            <person name="Wu L."/>
            <person name="Ma J."/>
        </authorList>
    </citation>
    <scope>NUCLEOTIDE SEQUENCE [LARGE SCALE GENOMIC DNA]</scope>
    <source>
        <strain evidence="2">JCM 18537</strain>
    </source>
</reference>